<dbReference type="OrthoDB" id="3540322at2"/>
<dbReference type="GO" id="GO:0034220">
    <property type="term" value="P:monoatomic ion transmembrane transport"/>
    <property type="evidence" value="ECO:0007669"/>
    <property type="project" value="UniProtKB-KW"/>
</dbReference>
<dbReference type="Pfam" id="PF25991">
    <property type="entry name" value="KhtT_N"/>
    <property type="match status" value="1"/>
</dbReference>
<dbReference type="RefSeq" id="WP_012850477.1">
    <property type="nucleotide sequence ID" value="NC_013510.1"/>
</dbReference>
<keyword evidence="2" id="KW-0406">Ion transport</keyword>
<gene>
    <name evidence="2" type="ordered locus">Tcur_0085</name>
</gene>
<dbReference type="EMBL" id="CP001738">
    <property type="protein sequence ID" value="ACY95693.1"/>
    <property type="molecule type" value="Genomic_DNA"/>
</dbReference>
<keyword evidence="2" id="KW-0407">Ion channel</keyword>
<protein>
    <submittedName>
        <fullName evidence="2">Putative regulatory ligand-binding protein related to C-terminal domains of K+ channels-like protein</fullName>
    </submittedName>
</protein>
<evidence type="ECO:0000313" key="2">
    <source>
        <dbReference type="EMBL" id="ACY95693.1"/>
    </source>
</evidence>
<dbReference type="STRING" id="471852.Tcur_0085"/>
<evidence type="ECO:0000259" key="1">
    <source>
        <dbReference type="Pfam" id="PF25991"/>
    </source>
</evidence>
<reference evidence="2 3" key="1">
    <citation type="journal article" date="2011" name="Stand. Genomic Sci.">
        <title>Complete genome sequence of Thermomonospora curvata type strain (B9).</title>
        <authorList>
            <person name="Chertkov O."/>
            <person name="Sikorski J."/>
            <person name="Nolan M."/>
            <person name="Lapidus A."/>
            <person name="Lucas S."/>
            <person name="Del Rio T.G."/>
            <person name="Tice H."/>
            <person name="Cheng J.F."/>
            <person name="Goodwin L."/>
            <person name="Pitluck S."/>
            <person name="Liolios K."/>
            <person name="Ivanova N."/>
            <person name="Mavromatis K."/>
            <person name="Mikhailova N."/>
            <person name="Ovchinnikova G."/>
            <person name="Pati A."/>
            <person name="Chen A."/>
            <person name="Palaniappan K."/>
            <person name="Djao O.D."/>
            <person name="Land M."/>
            <person name="Hauser L."/>
            <person name="Chang Y.J."/>
            <person name="Jeffries C.D."/>
            <person name="Brettin T."/>
            <person name="Han C."/>
            <person name="Detter J.C."/>
            <person name="Rohde M."/>
            <person name="Goker M."/>
            <person name="Woyke T."/>
            <person name="Bristow J."/>
            <person name="Eisen J.A."/>
            <person name="Markowitz V."/>
            <person name="Hugenholtz P."/>
            <person name="Klenk H.P."/>
            <person name="Kyrpides N.C."/>
        </authorList>
    </citation>
    <scope>NUCLEOTIDE SEQUENCE [LARGE SCALE GENOMIC DNA]</scope>
    <source>
        <strain evidence="3">ATCC 19995 / DSM 43183 / JCM 3096 / KCTC 9072 / NBRC 15933 / NCIMB 10081 / Henssen B9</strain>
    </source>
</reference>
<keyword evidence="3" id="KW-1185">Reference proteome</keyword>
<dbReference type="eggNOG" id="COG0490">
    <property type="taxonomic scope" value="Bacteria"/>
</dbReference>
<dbReference type="InterPro" id="IPR058776">
    <property type="entry name" value="KhtT-like_N"/>
</dbReference>
<feature type="domain" description="Potassium/proton antiporter subunit KhtT-like N-terminal" evidence="1">
    <location>
        <begin position="2"/>
        <end position="65"/>
    </location>
</feature>
<accession>D1ADI3</accession>
<proteinExistence type="predicted"/>
<dbReference type="AlphaFoldDB" id="D1ADI3"/>
<dbReference type="HOGENOM" id="CLU_187650_0_0_11"/>
<dbReference type="Proteomes" id="UP000001918">
    <property type="component" value="Chromosome"/>
</dbReference>
<keyword evidence="2" id="KW-0813">Transport</keyword>
<sequence length="90" mass="10452">MHTIPGTGTVHHYETRRGHRLGVLIDHEGHRTLMIYNGEDPDSPRHTIELDRDEADQLAQLLQDPPIVDRVTELERRLAALEKRLTSQRR</sequence>
<organism evidence="2 3">
    <name type="scientific">Thermomonospora curvata (strain ATCC 19995 / DSM 43183 / JCM 3096 / KCTC 9072 / NBRC 15933 / NCIMB 10081 / Henssen B9)</name>
    <dbReference type="NCBI Taxonomy" id="471852"/>
    <lineage>
        <taxon>Bacteria</taxon>
        <taxon>Bacillati</taxon>
        <taxon>Actinomycetota</taxon>
        <taxon>Actinomycetes</taxon>
        <taxon>Streptosporangiales</taxon>
        <taxon>Thermomonosporaceae</taxon>
        <taxon>Thermomonospora</taxon>
    </lineage>
</organism>
<name>D1ADI3_THECD</name>
<dbReference type="KEGG" id="tcu:Tcur_0085"/>
<evidence type="ECO:0000313" key="3">
    <source>
        <dbReference type="Proteomes" id="UP000001918"/>
    </source>
</evidence>